<comment type="caution">
    <text evidence="1">The sequence shown here is derived from an EMBL/GenBank/DDBJ whole genome shotgun (WGS) entry which is preliminary data.</text>
</comment>
<name>A0A397ICW6_9GLOM</name>
<protein>
    <submittedName>
        <fullName evidence="1">Uncharacterized protein</fullName>
    </submittedName>
</protein>
<evidence type="ECO:0000313" key="2">
    <source>
        <dbReference type="Proteomes" id="UP000266861"/>
    </source>
</evidence>
<organism evidence="1 2">
    <name type="scientific">Diversispora epigaea</name>
    <dbReference type="NCBI Taxonomy" id="1348612"/>
    <lineage>
        <taxon>Eukaryota</taxon>
        <taxon>Fungi</taxon>
        <taxon>Fungi incertae sedis</taxon>
        <taxon>Mucoromycota</taxon>
        <taxon>Glomeromycotina</taxon>
        <taxon>Glomeromycetes</taxon>
        <taxon>Diversisporales</taxon>
        <taxon>Diversisporaceae</taxon>
        <taxon>Diversispora</taxon>
    </lineage>
</organism>
<keyword evidence="2" id="KW-1185">Reference proteome</keyword>
<proteinExistence type="predicted"/>
<evidence type="ECO:0000313" key="1">
    <source>
        <dbReference type="EMBL" id="RHZ71606.1"/>
    </source>
</evidence>
<dbReference type="AlphaFoldDB" id="A0A397ICW6"/>
<gene>
    <name evidence="1" type="ORF">Glove_256g171</name>
</gene>
<dbReference type="Proteomes" id="UP000266861">
    <property type="component" value="Unassembled WGS sequence"/>
</dbReference>
<sequence length="87" mass="10125">MNRINNCSLLEREQEKIEYENENKKAKVEKTQGISVILLVVIKKLDVPTVSTTEVITTVQKYTTNEKLKKPESSTWYQQPRLFLIAI</sequence>
<dbReference type="EMBL" id="PQFF01000234">
    <property type="protein sequence ID" value="RHZ71606.1"/>
    <property type="molecule type" value="Genomic_DNA"/>
</dbReference>
<accession>A0A397ICW6</accession>
<reference evidence="1 2" key="1">
    <citation type="submission" date="2018-08" db="EMBL/GenBank/DDBJ databases">
        <title>Genome and evolution of the arbuscular mycorrhizal fungus Diversispora epigaea (formerly Glomus versiforme) and its bacterial endosymbionts.</title>
        <authorList>
            <person name="Sun X."/>
            <person name="Fei Z."/>
            <person name="Harrison M."/>
        </authorList>
    </citation>
    <scope>NUCLEOTIDE SEQUENCE [LARGE SCALE GENOMIC DNA]</scope>
    <source>
        <strain evidence="1 2">IT104</strain>
    </source>
</reference>